<organism evidence="1 2">
    <name type="scientific">Dryococelus australis</name>
    <dbReference type="NCBI Taxonomy" id="614101"/>
    <lineage>
        <taxon>Eukaryota</taxon>
        <taxon>Metazoa</taxon>
        <taxon>Ecdysozoa</taxon>
        <taxon>Arthropoda</taxon>
        <taxon>Hexapoda</taxon>
        <taxon>Insecta</taxon>
        <taxon>Pterygota</taxon>
        <taxon>Neoptera</taxon>
        <taxon>Polyneoptera</taxon>
        <taxon>Phasmatodea</taxon>
        <taxon>Verophasmatodea</taxon>
        <taxon>Anareolatae</taxon>
        <taxon>Phasmatidae</taxon>
        <taxon>Eurycanthinae</taxon>
        <taxon>Dryococelus</taxon>
    </lineage>
</organism>
<comment type="caution">
    <text evidence="1">The sequence shown here is derived from an EMBL/GenBank/DDBJ whole genome shotgun (WGS) entry which is preliminary data.</text>
</comment>
<evidence type="ECO:0000313" key="2">
    <source>
        <dbReference type="Proteomes" id="UP001159363"/>
    </source>
</evidence>
<sequence length="126" mass="13737">MISCGGSSSTLETGTRSFPSFVLVNIPNKLETFHRRDVKEYLKLGFLSGKTKGASTLCRFTPVGKAKRHSQLAKPVDSVASTLQMVFGRDVHQQGCACCGCCRRDNSCWKCSAPYTAILGTSRTPR</sequence>
<reference evidence="1 2" key="1">
    <citation type="submission" date="2023-02" db="EMBL/GenBank/DDBJ databases">
        <title>LHISI_Scaffold_Assembly.</title>
        <authorList>
            <person name="Stuart O.P."/>
            <person name="Cleave R."/>
            <person name="Magrath M.J.L."/>
            <person name="Mikheyev A.S."/>
        </authorList>
    </citation>
    <scope>NUCLEOTIDE SEQUENCE [LARGE SCALE GENOMIC DNA]</scope>
    <source>
        <strain evidence="1">Daus_M_001</strain>
        <tissue evidence="1">Leg muscle</tissue>
    </source>
</reference>
<name>A0ABQ9GH96_9NEOP</name>
<proteinExistence type="predicted"/>
<gene>
    <name evidence="1" type="ORF">PR048_027714</name>
</gene>
<dbReference type="EMBL" id="JARBHB010000012">
    <property type="protein sequence ID" value="KAJ8871397.1"/>
    <property type="molecule type" value="Genomic_DNA"/>
</dbReference>
<keyword evidence="2" id="KW-1185">Reference proteome</keyword>
<protein>
    <submittedName>
        <fullName evidence="1">Uncharacterized protein</fullName>
    </submittedName>
</protein>
<dbReference type="Proteomes" id="UP001159363">
    <property type="component" value="Chromosome 11"/>
</dbReference>
<accession>A0ABQ9GH96</accession>
<evidence type="ECO:0000313" key="1">
    <source>
        <dbReference type="EMBL" id="KAJ8871397.1"/>
    </source>
</evidence>